<dbReference type="Proteomes" id="UP000214588">
    <property type="component" value="Unassembled WGS sequence"/>
</dbReference>
<evidence type="ECO:0000313" key="2">
    <source>
        <dbReference type="EMBL" id="OWZ84025.1"/>
    </source>
</evidence>
<name>A0A226BYL6_9FIRM</name>
<keyword evidence="3" id="KW-1185">Reference proteome</keyword>
<accession>A0A226BYL6</accession>
<evidence type="ECO:0008006" key="4">
    <source>
        <dbReference type="Google" id="ProtNLM"/>
    </source>
</evidence>
<dbReference type="EMBL" id="NIQC01000009">
    <property type="protein sequence ID" value="OWZ84025.1"/>
    <property type="molecule type" value="Genomic_DNA"/>
</dbReference>
<sequence length="193" mass="21472">MNQSTKDFFKKIPPHLIVLGILGLIFLLLGNPLESDEDDPNTEINPIPNEEENFDIERSTEESQYKRQLEKDLETILSQVIGAGDVNAMITLEGSKKLDIAKNKDEEKVTTVESDGTDGKREITEEFSNHEVLTIRGQGDEPLVLREKKPAINGVLVVSEGANDVKVKKNLLTAVNTLFDVAEHNIVILPKNN</sequence>
<comment type="caution">
    <text evidence="2">The sequence shown here is derived from an EMBL/GenBank/DDBJ whole genome shotgun (WGS) entry which is preliminary data.</text>
</comment>
<reference evidence="2 3" key="1">
    <citation type="submission" date="2017-06" db="EMBL/GenBank/DDBJ databases">
        <title>Draft Genome Sequence of Natranaerobius trueperi halophilic, alkalithermophilic bacteria from soda lakes.</title>
        <authorList>
            <person name="Zhao B."/>
        </authorList>
    </citation>
    <scope>NUCLEOTIDE SEQUENCE [LARGE SCALE GENOMIC DNA]</scope>
    <source>
        <strain evidence="2 3">DSM 18760</strain>
    </source>
</reference>
<dbReference type="AlphaFoldDB" id="A0A226BYL6"/>
<evidence type="ECO:0000256" key="1">
    <source>
        <dbReference type="SAM" id="MobiDB-lite"/>
    </source>
</evidence>
<proteinExistence type="predicted"/>
<evidence type="ECO:0000313" key="3">
    <source>
        <dbReference type="Proteomes" id="UP000214588"/>
    </source>
</evidence>
<feature type="region of interest" description="Disordered" evidence="1">
    <location>
        <begin position="36"/>
        <end position="63"/>
    </location>
</feature>
<dbReference type="OrthoDB" id="1634070at2"/>
<organism evidence="2 3">
    <name type="scientific">Natranaerobius trueperi</name>
    <dbReference type="NCBI Taxonomy" id="759412"/>
    <lineage>
        <taxon>Bacteria</taxon>
        <taxon>Bacillati</taxon>
        <taxon>Bacillota</taxon>
        <taxon>Clostridia</taxon>
        <taxon>Natranaerobiales</taxon>
        <taxon>Natranaerobiaceae</taxon>
        <taxon>Natranaerobius</taxon>
    </lineage>
</organism>
<protein>
    <recommendedName>
        <fullName evidence="4">Stage III sporulation protein AG</fullName>
    </recommendedName>
</protein>
<gene>
    <name evidence="2" type="ORF">CDO51_05560</name>
</gene>
<dbReference type="RefSeq" id="WP_089023315.1">
    <property type="nucleotide sequence ID" value="NZ_NIQC01000009.1"/>
</dbReference>